<dbReference type="PANTHER" id="PTHR44591">
    <property type="entry name" value="STRESS RESPONSE REGULATOR PROTEIN 1"/>
    <property type="match status" value="1"/>
</dbReference>
<dbReference type="KEGG" id="pprc:PFLCHA0_c30300"/>
<dbReference type="AlphaFoldDB" id="A0A2C9EMB7"/>
<dbReference type="InterPro" id="IPR011006">
    <property type="entry name" value="CheY-like_superfamily"/>
</dbReference>
<dbReference type="eggNOG" id="COG3437">
    <property type="taxonomic scope" value="Bacteria"/>
</dbReference>
<proteinExistence type="predicted"/>
<dbReference type="Proteomes" id="UP000013940">
    <property type="component" value="Chromosome"/>
</dbReference>
<dbReference type="GeneID" id="57476022"/>
<protein>
    <submittedName>
        <fullName evidence="4">Response regulator</fullName>
    </submittedName>
</protein>
<evidence type="ECO:0000313" key="4">
    <source>
        <dbReference type="EMBL" id="AGL84800.1"/>
    </source>
</evidence>
<dbReference type="InterPro" id="IPR050595">
    <property type="entry name" value="Bact_response_regulator"/>
</dbReference>
<feature type="domain" description="Response regulatory" evidence="3">
    <location>
        <begin position="11"/>
        <end position="126"/>
    </location>
</feature>
<name>A0A2C9EMB7_PSEPH</name>
<sequence>MPAEHVPKPYTLLAIDDDPQSLIVLSKTLTAEYEVLLAKNSERGLALARSASPDLIILDILMPEMDGFQVLSELKSHPATAAIPVIFLTSRSSVEDERLGLLLGAADYIAKPISPPVVLARVATQLGYRNKPLHDLQAVAGPCAGSDMRDGFVSALTLQLAGNPQIRLQALLDTLSILLRSSPSRRDPAALRSAACLALMGLNQPGSRIDQALGHSRLLIEEILAHAEPEDPILNLAWKITHADALLKGPGELDTCERLSLSARLFALALNYHLSLLQASTEDVHSRHAQAMGQMYRQPGFEQCIAGDPEPLSAALLSSSQSFFGR</sequence>
<dbReference type="EMBL" id="CP003190">
    <property type="protein sequence ID" value="AGL84800.1"/>
    <property type="molecule type" value="Genomic_DNA"/>
</dbReference>
<evidence type="ECO:0000259" key="3">
    <source>
        <dbReference type="PROSITE" id="PS50110"/>
    </source>
</evidence>
<evidence type="ECO:0000256" key="1">
    <source>
        <dbReference type="ARBA" id="ARBA00022553"/>
    </source>
</evidence>
<dbReference type="Gene3D" id="3.40.50.2300">
    <property type="match status" value="1"/>
</dbReference>
<dbReference type="Pfam" id="PF00072">
    <property type="entry name" value="Response_reg"/>
    <property type="match status" value="1"/>
</dbReference>
<organism evidence="4 5">
    <name type="scientific">Pseudomonas protegens (strain DSM 19095 / LMG 27888 / CFBP 6595 / CHA0)</name>
    <dbReference type="NCBI Taxonomy" id="1124983"/>
    <lineage>
        <taxon>Bacteria</taxon>
        <taxon>Pseudomonadati</taxon>
        <taxon>Pseudomonadota</taxon>
        <taxon>Gammaproteobacteria</taxon>
        <taxon>Pseudomonadales</taxon>
        <taxon>Pseudomonadaceae</taxon>
        <taxon>Pseudomonas</taxon>
    </lineage>
</organism>
<dbReference type="SUPFAM" id="SSF52172">
    <property type="entry name" value="CheY-like"/>
    <property type="match status" value="1"/>
</dbReference>
<evidence type="ECO:0000256" key="2">
    <source>
        <dbReference type="PROSITE-ProRule" id="PRU00169"/>
    </source>
</evidence>
<reference evidence="5" key="1">
    <citation type="journal article" date="2014" name="Genome Announc.">
        <title>Full-genome sequence of the plant growth-promoting bacterium Pseudomonas protegens CHA0.</title>
        <authorList>
            <person name="Jousset A."/>
            <person name="Schuldes J."/>
            <person name="Keel C."/>
            <person name="Maurhofer M."/>
            <person name="Daniel R."/>
            <person name="Scheu S."/>
            <person name="Thuermer A."/>
        </authorList>
    </citation>
    <scope>NUCLEOTIDE SEQUENCE [LARGE SCALE GENOMIC DNA]</scope>
    <source>
        <strain evidence="5">DSM 19095 / LMG 27888 / CFBP 6595 / CHA0</strain>
    </source>
</reference>
<dbReference type="HOGENOM" id="CLU_852233_0_0_6"/>
<accession>A0A2C9EMB7</accession>
<dbReference type="RefSeq" id="WP_015635602.1">
    <property type="nucleotide sequence ID" value="NC_021237.1"/>
</dbReference>
<gene>
    <name evidence="4" type="ORF">PFLCHA0_c30300</name>
</gene>
<dbReference type="GO" id="GO:0000160">
    <property type="term" value="P:phosphorelay signal transduction system"/>
    <property type="evidence" value="ECO:0007669"/>
    <property type="project" value="InterPro"/>
</dbReference>
<dbReference type="PROSITE" id="PS50110">
    <property type="entry name" value="RESPONSE_REGULATORY"/>
    <property type="match status" value="1"/>
</dbReference>
<dbReference type="InterPro" id="IPR001789">
    <property type="entry name" value="Sig_transdc_resp-reg_receiver"/>
</dbReference>
<keyword evidence="1 2" id="KW-0597">Phosphoprotein</keyword>
<dbReference type="PANTHER" id="PTHR44591:SF3">
    <property type="entry name" value="RESPONSE REGULATORY DOMAIN-CONTAINING PROTEIN"/>
    <property type="match status" value="1"/>
</dbReference>
<feature type="modified residue" description="4-aspartylphosphate" evidence="2">
    <location>
        <position position="59"/>
    </location>
</feature>
<evidence type="ECO:0000313" key="5">
    <source>
        <dbReference type="Proteomes" id="UP000013940"/>
    </source>
</evidence>
<dbReference type="SMART" id="SM00448">
    <property type="entry name" value="REC"/>
    <property type="match status" value="1"/>
</dbReference>